<reference evidence="1 2" key="1">
    <citation type="submission" date="2018-01" db="EMBL/GenBank/DDBJ databases">
        <title>Draft genome sequence of Streptomyces sp. 13K301.</title>
        <authorList>
            <person name="Sahin N."/>
            <person name="Saygin H."/>
            <person name="Ay H."/>
        </authorList>
    </citation>
    <scope>NUCLEOTIDE SEQUENCE [LARGE SCALE GENOMIC DNA]</scope>
    <source>
        <strain evidence="1 2">13K301</strain>
    </source>
</reference>
<name>A0A2N8TCH8_9ACTN</name>
<dbReference type="GO" id="GO:0016740">
    <property type="term" value="F:transferase activity"/>
    <property type="evidence" value="ECO:0007669"/>
    <property type="project" value="UniProtKB-KW"/>
</dbReference>
<protein>
    <submittedName>
        <fullName evidence="1">Aminoglycoside phosphotransferase</fullName>
    </submittedName>
</protein>
<evidence type="ECO:0000313" key="1">
    <source>
        <dbReference type="EMBL" id="PNG16726.1"/>
    </source>
</evidence>
<dbReference type="EMBL" id="POUC01000616">
    <property type="protein sequence ID" value="PNG16726.1"/>
    <property type="molecule type" value="Genomic_DNA"/>
</dbReference>
<comment type="caution">
    <text evidence="1">The sequence shown here is derived from an EMBL/GenBank/DDBJ whole genome shotgun (WGS) entry which is preliminary data.</text>
</comment>
<sequence>MNSASGPLLAGLTATARAAAHARSPACPCGAATLADRPDGTVVRHADTVAKAHPPDTIPAELTSRLTLAAHHPDILLPPVDPTPVALHGRLVTLWPYGTPVDPGDPDAAPWEAAAAL</sequence>
<proteinExistence type="predicted"/>
<gene>
    <name evidence="1" type="ORF">C1J00_40360</name>
</gene>
<keyword evidence="2" id="KW-1185">Reference proteome</keyword>
<feature type="non-terminal residue" evidence="1">
    <location>
        <position position="117"/>
    </location>
</feature>
<organism evidence="1 2">
    <name type="scientific">Streptomyces cahuitamycinicus</name>
    <dbReference type="NCBI Taxonomy" id="2070367"/>
    <lineage>
        <taxon>Bacteria</taxon>
        <taxon>Bacillati</taxon>
        <taxon>Actinomycetota</taxon>
        <taxon>Actinomycetes</taxon>
        <taxon>Kitasatosporales</taxon>
        <taxon>Streptomycetaceae</taxon>
        <taxon>Streptomyces</taxon>
    </lineage>
</organism>
<keyword evidence="1" id="KW-0808">Transferase</keyword>
<dbReference type="Proteomes" id="UP000235943">
    <property type="component" value="Unassembled WGS sequence"/>
</dbReference>
<accession>A0A2N8TCH8</accession>
<dbReference type="AlphaFoldDB" id="A0A2N8TCH8"/>
<evidence type="ECO:0000313" key="2">
    <source>
        <dbReference type="Proteomes" id="UP000235943"/>
    </source>
</evidence>